<name>A0A8A4ZJI7_9MICO</name>
<feature type="region of interest" description="Disordered" evidence="1">
    <location>
        <begin position="189"/>
        <end position="302"/>
    </location>
</feature>
<protein>
    <submittedName>
        <fullName evidence="3">DUF1524 domain-containing protein</fullName>
    </submittedName>
</protein>
<dbReference type="EMBL" id="CP071868">
    <property type="protein sequence ID" value="QTE31213.1"/>
    <property type="molecule type" value="Genomic_DNA"/>
</dbReference>
<evidence type="ECO:0000256" key="1">
    <source>
        <dbReference type="SAM" id="MobiDB-lite"/>
    </source>
</evidence>
<accession>A0A8A4ZJI7</accession>
<dbReference type="PANTHER" id="PTHR24094">
    <property type="entry name" value="SECRETED PROTEIN"/>
    <property type="match status" value="1"/>
</dbReference>
<evidence type="ECO:0000313" key="4">
    <source>
        <dbReference type="Proteomes" id="UP000663937"/>
    </source>
</evidence>
<feature type="compositionally biased region" description="Polar residues" evidence="1">
    <location>
        <begin position="362"/>
        <end position="374"/>
    </location>
</feature>
<feature type="compositionally biased region" description="Low complexity" evidence="1">
    <location>
        <begin position="189"/>
        <end position="206"/>
    </location>
</feature>
<dbReference type="KEGG" id="psic:J4E96_00305"/>
<feature type="compositionally biased region" description="Low complexity" evidence="1">
    <location>
        <begin position="243"/>
        <end position="302"/>
    </location>
</feature>
<gene>
    <name evidence="3" type="ORF">J4E96_00305</name>
</gene>
<evidence type="ECO:0000259" key="2">
    <source>
        <dbReference type="Pfam" id="PF07510"/>
    </source>
</evidence>
<dbReference type="Proteomes" id="UP000663937">
    <property type="component" value="Chromosome"/>
</dbReference>
<feature type="domain" description="GmrSD restriction endonucleases C-terminal" evidence="2">
    <location>
        <begin position="34"/>
        <end position="171"/>
    </location>
</feature>
<reference evidence="3" key="1">
    <citation type="submission" date="2021-03" db="EMBL/GenBank/DDBJ databases">
        <title>Pengzhenrongella sicca gen. nov., sp. nov., a new member of suborder Micrococcineae isolated from High-Arctic tundra soil.</title>
        <authorList>
            <person name="Peng F."/>
        </authorList>
    </citation>
    <scope>NUCLEOTIDE SEQUENCE</scope>
    <source>
        <strain evidence="3">LRZ-2</strain>
    </source>
</reference>
<evidence type="ECO:0000313" key="3">
    <source>
        <dbReference type="EMBL" id="QTE31213.1"/>
    </source>
</evidence>
<proteinExistence type="predicted"/>
<keyword evidence="4" id="KW-1185">Reference proteome</keyword>
<dbReference type="AlphaFoldDB" id="A0A8A4ZJI7"/>
<feature type="region of interest" description="Disordered" evidence="1">
    <location>
        <begin position="332"/>
        <end position="374"/>
    </location>
</feature>
<dbReference type="InterPro" id="IPR011089">
    <property type="entry name" value="GmrSD_C"/>
</dbReference>
<organism evidence="3 4">
    <name type="scientific">Pengzhenrongella sicca</name>
    <dbReference type="NCBI Taxonomy" id="2819238"/>
    <lineage>
        <taxon>Bacteria</taxon>
        <taxon>Bacillati</taxon>
        <taxon>Actinomycetota</taxon>
        <taxon>Actinomycetes</taxon>
        <taxon>Micrococcales</taxon>
        <taxon>Pengzhenrongella</taxon>
    </lineage>
</organism>
<sequence>MLAALPVKGRAPRTGYERSAFGQAWLDVDGNGCDTRNDILRRDLTGVVLKAGTGGCLVLAGTLADPYGGQPIAFERGARTSSLVQIDHVVPLSDAWSKGAQGWSAQVRQEFGNDPANLLAVDGDLNQAKGGSDAATWLPPHRPFRCRYVLRQVRVKATYGLWVTAAERAAIERVLGHCDVVAAAPAAAVSTTSVPVAVRRTPPSTTATSVSRTPAGRPSIGMRRSRSRSPSPPGRSAASIENPPRVTPATSTRSPPSATRGSSSAATSSPSSVVPAVSREPSTPNVTSTSARAAIRSSRVASGRVAVRTAWSTVYGSLVVIPAATSSTSVTVMPSKDRPSTLAVTPVSDPASSWVRNGKPSMATTGSPSTSSNAAVTSRTAMFRAVAAASRSATTAPPSTITISPAPITTARVAMAAIVGPPWGGNGPGSRLAFE</sequence>
<dbReference type="Pfam" id="PF07510">
    <property type="entry name" value="GmrSD_C"/>
    <property type="match status" value="1"/>
</dbReference>
<dbReference type="PANTHER" id="PTHR24094:SF15">
    <property type="entry name" value="AMP-DEPENDENT SYNTHETASE_LIGASE DOMAIN-CONTAINING PROTEIN-RELATED"/>
    <property type="match status" value="1"/>
</dbReference>